<evidence type="ECO:0000313" key="2">
    <source>
        <dbReference type="Proteomes" id="UP001209540"/>
    </source>
</evidence>
<protein>
    <recommendedName>
        <fullName evidence="3">Methylmalonic aciduria and homocystinuria type D protein</fullName>
    </recommendedName>
</protein>
<dbReference type="AlphaFoldDB" id="A0AAD5PIJ6"/>
<sequence length="199" mass="22389">MPTTIVDSCPSKGISTTIKPTTKSECVIEPARFEYQGSVFEYSAFSPSHRFMKEVDSVFPHLTIKERNDLLVVPVIQQCYHDMVGATPEVNKERDEKLELFIEWGKYIVQRLGSVGFWADVTDPASGFPVFGKQGPSPYPDVQATQALTHYDIQNVGCCHILLHPTWKSHIYPATFFTTAPAHILTKVIDELISSQQKQ</sequence>
<name>A0AAD5PIJ6_9FUNG</name>
<reference evidence="1" key="1">
    <citation type="journal article" date="2022" name="IScience">
        <title>Evolution of zygomycete secretomes and the origins of terrestrial fungal ecologies.</title>
        <authorList>
            <person name="Chang Y."/>
            <person name="Wang Y."/>
            <person name="Mondo S."/>
            <person name="Ahrendt S."/>
            <person name="Andreopoulos W."/>
            <person name="Barry K."/>
            <person name="Beard J."/>
            <person name="Benny G.L."/>
            <person name="Blankenship S."/>
            <person name="Bonito G."/>
            <person name="Cuomo C."/>
            <person name="Desiro A."/>
            <person name="Gervers K.A."/>
            <person name="Hundley H."/>
            <person name="Kuo A."/>
            <person name="LaButti K."/>
            <person name="Lang B.F."/>
            <person name="Lipzen A."/>
            <person name="O'Donnell K."/>
            <person name="Pangilinan J."/>
            <person name="Reynolds N."/>
            <person name="Sandor L."/>
            <person name="Smith M.E."/>
            <person name="Tsang A."/>
            <person name="Grigoriev I.V."/>
            <person name="Stajich J.E."/>
            <person name="Spatafora J.W."/>
        </authorList>
    </citation>
    <scope>NUCLEOTIDE SEQUENCE</scope>
    <source>
        <strain evidence="1">RSA 2281</strain>
    </source>
</reference>
<proteinExistence type="predicted"/>
<dbReference type="InterPro" id="IPR019362">
    <property type="entry name" value="MMADHC"/>
</dbReference>
<dbReference type="Pfam" id="PF10229">
    <property type="entry name" value="MMADHC"/>
    <property type="match status" value="1"/>
</dbReference>
<comment type="caution">
    <text evidence="1">The sequence shown here is derived from an EMBL/GenBank/DDBJ whole genome shotgun (WGS) entry which is preliminary data.</text>
</comment>
<keyword evidence="2" id="KW-1185">Reference proteome</keyword>
<accession>A0AAD5PIJ6</accession>
<dbReference type="PANTHER" id="PTHR13192">
    <property type="entry name" value="MY011 PROTEIN"/>
    <property type="match status" value="1"/>
</dbReference>
<dbReference type="EMBL" id="JAIXMP010000003">
    <property type="protein sequence ID" value="KAI9275545.1"/>
    <property type="molecule type" value="Genomic_DNA"/>
</dbReference>
<dbReference type="Proteomes" id="UP001209540">
    <property type="component" value="Unassembled WGS sequence"/>
</dbReference>
<gene>
    <name evidence="1" type="ORF">BDA99DRAFT_532516</name>
</gene>
<dbReference type="PANTHER" id="PTHR13192:SF3">
    <property type="entry name" value="COBALAMIN TRAFFICKING PROTEIN CBLD"/>
    <property type="match status" value="1"/>
</dbReference>
<evidence type="ECO:0000313" key="1">
    <source>
        <dbReference type="EMBL" id="KAI9275545.1"/>
    </source>
</evidence>
<dbReference type="GO" id="GO:0009235">
    <property type="term" value="P:cobalamin metabolic process"/>
    <property type="evidence" value="ECO:0007669"/>
    <property type="project" value="InterPro"/>
</dbReference>
<evidence type="ECO:0008006" key="3">
    <source>
        <dbReference type="Google" id="ProtNLM"/>
    </source>
</evidence>
<organism evidence="1 2">
    <name type="scientific">Phascolomyces articulosus</name>
    <dbReference type="NCBI Taxonomy" id="60185"/>
    <lineage>
        <taxon>Eukaryota</taxon>
        <taxon>Fungi</taxon>
        <taxon>Fungi incertae sedis</taxon>
        <taxon>Mucoromycota</taxon>
        <taxon>Mucoromycotina</taxon>
        <taxon>Mucoromycetes</taxon>
        <taxon>Mucorales</taxon>
        <taxon>Lichtheimiaceae</taxon>
        <taxon>Phascolomyces</taxon>
    </lineage>
</organism>
<reference evidence="1" key="2">
    <citation type="submission" date="2023-02" db="EMBL/GenBank/DDBJ databases">
        <authorList>
            <consortium name="DOE Joint Genome Institute"/>
            <person name="Mondo S.J."/>
            <person name="Chang Y."/>
            <person name="Wang Y."/>
            <person name="Ahrendt S."/>
            <person name="Andreopoulos W."/>
            <person name="Barry K."/>
            <person name="Beard J."/>
            <person name="Benny G.L."/>
            <person name="Blankenship S."/>
            <person name="Bonito G."/>
            <person name="Cuomo C."/>
            <person name="Desiro A."/>
            <person name="Gervers K.A."/>
            <person name="Hundley H."/>
            <person name="Kuo A."/>
            <person name="LaButti K."/>
            <person name="Lang B.F."/>
            <person name="Lipzen A."/>
            <person name="O'Donnell K."/>
            <person name="Pangilinan J."/>
            <person name="Reynolds N."/>
            <person name="Sandor L."/>
            <person name="Smith M.W."/>
            <person name="Tsang A."/>
            <person name="Grigoriev I.V."/>
            <person name="Stajich J.E."/>
            <person name="Spatafora J.W."/>
        </authorList>
    </citation>
    <scope>NUCLEOTIDE SEQUENCE</scope>
    <source>
        <strain evidence="1">RSA 2281</strain>
    </source>
</reference>